<dbReference type="AlphaFoldDB" id="A0A839E017"/>
<accession>A0A839E017</accession>
<protein>
    <submittedName>
        <fullName evidence="2">Uncharacterized protein</fullName>
    </submittedName>
</protein>
<gene>
    <name evidence="2" type="ORF">FHX42_001665</name>
</gene>
<dbReference type="Proteomes" id="UP000569329">
    <property type="component" value="Unassembled WGS sequence"/>
</dbReference>
<name>A0A839E017_9PSEU</name>
<sequence>MLAEVPTTVPLTVTATESKGIEATLELTEHLLRHGCGAAPHLPARQFVDADHVGGVAPRLREAGARDDPAGLDRAGAEAEGSDGHARHHPDLLRRRNDKFVGDGCHHLWY</sequence>
<keyword evidence="3" id="KW-1185">Reference proteome</keyword>
<reference evidence="2 3" key="1">
    <citation type="submission" date="2020-07" db="EMBL/GenBank/DDBJ databases">
        <title>Sequencing the genomes of 1000 actinobacteria strains.</title>
        <authorList>
            <person name="Klenk H.-P."/>
        </authorList>
    </citation>
    <scope>NUCLEOTIDE SEQUENCE [LARGE SCALE GENOMIC DNA]</scope>
    <source>
        <strain evidence="2 3">DSM 45975</strain>
    </source>
</reference>
<comment type="caution">
    <text evidence="2">The sequence shown here is derived from an EMBL/GenBank/DDBJ whole genome shotgun (WGS) entry which is preliminary data.</text>
</comment>
<evidence type="ECO:0000256" key="1">
    <source>
        <dbReference type="SAM" id="MobiDB-lite"/>
    </source>
</evidence>
<evidence type="ECO:0000313" key="3">
    <source>
        <dbReference type="Proteomes" id="UP000569329"/>
    </source>
</evidence>
<evidence type="ECO:0000313" key="2">
    <source>
        <dbReference type="EMBL" id="MBA8824318.1"/>
    </source>
</evidence>
<dbReference type="EMBL" id="JACGWZ010000002">
    <property type="protein sequence ID" value="MBA8824318.1"/>
    <property type="molecule type" value="Genomic_DNA"/>
</dbReference>
<proteinExistence type="predicted"/>
<organism evidence="2 3">
    <name type="scientific">Halosaccharopolyspora lacisalsi</name>
    <dbReference type="NCBI Taxonomy" id="1000566"/>
    <lineage>
        <taxon>Bacteria</taxon>
        <taxon>Bacillati</taxon>
        <taxon>Actinomycetota</taxon>
        <taxon>Actinomycetes</taxon>
        <taxon>Pseudonocardiales</taxon>
        <taxon>Pseudonocardiaceae</taxon>
        <taxon>Halosaccharopolyspora</taxon>
    </lineage>
</organism>
<feature type="region of interest" description="Disordered" evidence="1">
    <location>
        <begin position="61"/>
        <end position="93"/>
    </location>
</feature>